<comment type="caution">
    <text evidence="1">The sequence shown here is derived from an EMBL/GenBank/DDBJ whole genome shotgun (WGS) entry which is preliminary data.</text>
</comment>
<name>A0A9W9DUA7_9AGAR</name>
<organism evidence="1 2">
    <name type="scientific">Lentinula lateritia</name>
    <dbReference type="NCBI Taxonomy" id="40482"/>
    <lineage>
        <taxon>Eukaryota</taxon>
        <taxon>Fungi</taxon>
        <taxon>Dikarya</taxon>
        <taxon>Basidiomycota</taxon>
        <taxon>Agaricomycotina</taxon>
        <taxon>Agaricomycetes</taxon>
        <taxon>Agaricomycetidae</taxon>
        <taxon>Agaricales</taxon>
        <taxon>Marasmiineae</taxon>
        <taxon>Omphalotaceae</taxon>
        <taxon>Lentinula</taxon>
    </lineage>
</organism>
<reference evidence="1" key="2">
    <citation type="journal article" date="2023" name="Proc. Natl. Acad. Sci. U.S.A.">
        <title>A global phylogenomic analysis of the shiitake genus Lentinula.</title>
        <authorList>
            <person name="Sierra-Patev S."/>
            <person name="Min B."/>
            <person name="Naranjo-Ortiz M."/>
            <person name="Looney B."/>
            <person name="Konkel Z."/>
            <person name="Slot J.C."/>
            <person name="Sakamoto Y."/>
            <person name="Steenwyk J.L."/>
            <person name="Rokas A."/>
            <person name="Carro J."/>
            <person name="Camarero S."/>
            <person name="Ferreira P."/>
            <person name="Molpeceres G."/>
            <person name="Ruiz-Duenas F.J."/>
            <person name="Serrano A."/>
            <person name="Henrissat B."/>
            <person name="Drula E."/>
            <person name="Hughes K.W."/>
            <person name="Mata J.L."/>
            <person name="Ishikawa N.K."/>
            <person name="Vargas-Isla R."/>
            <person name="Ushijima S."/>
            <person name="Smith C.A."/>
            <person name="Donoghue J."/>
            <person name="Ahrendt S."/>
            <person name="Andreopoulos W."/>
            <person name="He G."/>
            <person name="LaButti K."/>
            <person name="Lipzen A."/>
            <person name="Ng V."/>
            <person name="Riley R."/>
            <person name="Sandor L."/>
            <person name="Barry K."/>
            <person name="Martinez A.T."/>
            <person name="Xiao Y."/>
            <person name="Gibbons J.G."/>
            <person name="Terashima K."/>
            <person name="Grigoriev I.V."/>
            <person name="Hibbett D."/>
        </authorList>
    </citation>
    <scope>NUCLEOTIDE SEQUENCE</scope>
    <source>
        <strain evidence="1">Sp2 HRB7682 ss15</strain>
    </source>
</reference>
<gene>
    <name evidence="1" type="ORF">C8J55DRAFT_508776</name>
</gene>
<dbReference type="OrthoDB" id="3143640at2759"/>
<dbReference type="Proteomes" id="UP001150238">
    <property type="component" value="Unassembled WGS sequence"/>
</dbReference>
<reference evidence="1" key="1">
    <citation type="submission" date="2022-08" db="EMBL/GenBank/DDBJ databases">
        <authorList>
            <consortium name="DOE Joint Genome Institute"/>
            <person name="Min B."/>
            <person name="Riley R."/>
            <person name="Sierra-Patev S."/>
            <person name="Naranjo-Ortiz M."/>
            <person name="Looney B."/>
            <person name="Konkel Z."/>
            <person name="Slot J.C."/>
            <person name="Sakamoto Y."/>
            <person name="Steenwyk J.L."/>
            <person name="Rokas A."/>
            <person name="Carro J."/>
            <person name="Camarero S."/>
            <person name="Ferreira P."/>
            <person name="Molpeceres G."/>
            <person name="Ruiz-Duenas F.J."/>
            <person name="Serrano A."/>
            <person name="Henrissat B."/>
            <person name="Drula E."/>
            <person name="Hughes K.W."/>
            <person name="Mata J.L."/>
            <person name="Ishikawa N.K."/>
            <person name="Vargas-Isla R."/>
            <person name="Ushijima S."/>
            <person name="Smith C.A."/>
            <person name="Ahrendt S."/>
            <person name="Andreopoulos W."/>
            <person name="He G."/>
            <person name="Labutti K."/>
            <person name="Lipzen A."/>
            <person name="Ng V."/>
            <person name="Sandor L."/>
            <person name="Barry K."/>
            <person name="Martinez A.T."/>
            <person name="Xiao Y."/>
            <person name="Gibbons J.G."/>
            <person name="Terashima K."/>
            <person name="Hibbett D.S."/>
            <person name="Grigoriev I.V."/>
        </authorList>
    </citation>
    <scope>NUCLEOTIDE SEQUENCE</scope>
    <source>
        <strain evidence="1">Sp2 HRB7682 ss15</strain>
    </source>
</reference>
<dbReference type="EMBL" id="JANVFS010000011">
    <property type="protein sequence ID" value="KAJ4484696.1"/>
    <property type="molecule type" value="Genomic_DNA"/>
</dbReference>
<evidence type="ECO:0000313" key="1">
    <source>
        <dbReference type="EMBL" id="KAJ4484696.1"/>
    </source>
</evidence>
<accession>A0A9W9DUA7</accession>
<proteinExistence type="predicted"/>
<sequence length="159" mass="17497">MTSVIVPQMLSTSLPQSLELDSKAMKPYHELQCLEDAVQAFTQVLVQSGRSTVRLHCSIPTWSAESNLCLDLHDLNHLRSKSLMLIHDLVNSLRSSGIFATYYLAPAHSPMCLVCASSPGFDASRINTRAVTMLQNAKLDIGEHVLLADLERCSSLIIC</sequence>
<protein>
    <submittedName>
        <fullName evidence="1">Uncharacterized protein</fullName>
    </submittedName>
</protein>
<evidence type="ECO:0000313" key="2">
    <source>
        <dbReference type="Proteomes" id="UP001150238"/>
    </source>
</evidence>
<dbReference type="AlphaFoldDB" id="A0A9W9DUA7"/>